<keyword evidence="2" id="KW-1185">Reference proteome</keyword>
<organism evidence="1 2">
    <name type="scientific">Rhodococcoides kyotonense</name>
    <dbReference type="NCBI Taxonomy" id="398843"/>
    <lineage>
        <taxon>Bacteria</taxon>
        <taxon>Bacillati</taxon>
        <taxon>Actinomycetota</taxon>
        <taxon>Actinomycetes</taxon>
        <taxon>Mycobacteriales</taxon>
        <taxon>Nocardiaceae</taxon>
        <taxon>Rhodococcoides</taxon>
    </lineage>
</organism>
<dbReference type="AlphaFoldDB" id="A0A239MCC5"/>
<evidence type="ECO:0000313" key="2">
    <source>
        <dbReference type="Proteomes" id="UP000198327"/>
    </source>
</evidence>
<dbReference type="RefSeq" id="WP_089250768.1">
    <property type="nucleotide sequence ID" value="NZ_FZOW01000017.1"/>
</dbReference>
<dbReference type="OrthoDB" id="4485902at2"/>
<name>A0A239MCC5_9NOCA</name>
<proteinExistence type="predicted"/>
<gene>
    <name evidence="1" type="ORF">SAMN05421642_11711</name>
</gene>
<dbReference type="EMBL" id="FZOW01000017">
    <property type="protein sequence ID" value="SNT39688.1"/>
    <property type="molecule type" value="Genomic_DNA"/>
</dbReference>
<sequence length="126" mass="12231">MKAFTRAASVIVAAVIAVLVGFGVGSVGHASPPVDPVSALQAAGVPTEVAVLAAHPTVVAGGVDAVIDRSAPSVTDVPTAVQVGWVNLRTGDSGVSDGAEQLVTGAGPVVVVVYGGRSPTAVLVQV</sequence>
<protein>
    <submittedName>
        <fullName evidence="1">Uncharacterized protein</fullName>
    </submittedName>
</protein>
<dbReference type="Proteomes" id="UP000198327">
    <property type="component" value="Unassembled WGS sequence"/>
</dbReference>
<reference evidence="2" key="1">
    <citation type="submission" date="2017-06" db="EMBL/GenBank/DDBJ databases">
        <authorList>
            <person name="Varghese N."/>
            <person name="Submissions S."/>
        </authorList>
    </citation>
    <scope>NUCLEOTIDE SEQUENCE [LARGE SCALE GENOMIC DNA]</scope>
    <source>
        <strain evidence="2">JCM 23211</strain>
    </source>
</reference>
<accession>A0A239MCC5</accession>
<evidence type="ECO:0000313" key="1">
    <source>
        <dbReference type="EMBL" id="SNT39688.1"/>
    </source>
</evidence>